<dbReference type="InterPro" id="IPR025714">
    <property type="entry name" value="Methyltranfer_dom"/>
</dbReference>
<dbReference type="AlphaFoldDB" id="A0A2V0PQ69"/>
<keyword evidence="4" id="KW-1185">Reference proteome</keyword>
<dbReference type="Pfam" id="PF13383">
    <property type="entry name" value="Methyltransf_22"/>
    <property type="match status" value="1"/>
</dbReference>
<dbReference type="EMBL" id="BDRX01000212">
    <property type="protein sequence ID" value="GBG00334.1"/>
    <property type="molecule type" value="Genomic_DNA"/>
</dbReference>
<sequence length="413" mass="43661">MARTAVLPFALALAALAPALARAGWHQCGAQAAFSGPYGYHALANLSDFRSGLISAVWPFVTSPEKEASLWKRFDPFNPFIACPPEQPLRRVGSAADGGKMLCDLSRLQPPCVIYSLGSNGDYSFEREMLDLTKCDIHTFDCTFDGRSQSSRHFYHKTCLGLPSSGPLFKEYDTVLAELGHGRVDFLKIDIEGHEPSVLQSLTTNKGPLPRQVAIEMHMRSAVGAVAPATTADMAVLFYHLATLGYGVVSREDNAWGVKGCCAEFTFLLVEEHHRHQRLASVVGRDGQRVITPIAGGGTGARSGDATAAMAADTPALVTVGGVGVVGKPLPPGLTGAAPAGDPGSSVVSLDNIATDRHHRREWGLFGRRLMSALLSGGGGSGGGGAEGLREPNWRVGARSFAVGTWAGPPESE</sequence>
<dbReference type="OrthoDB" id="2015045at2759"/>
<organism evidence="3 4">
    <name type="scientific">Raphidocelis subcapitata</name>
    <dbReference type="NCBI Taxonomy" id="307507"/>
    <lineage>
        <taxon>Eukaryota</taxon>
        <taxon>Viridiplantae</taxon>
        <taxon>Chlorophyta</taxon>
        <taxon>core chlorophytes</taxon>
        <taxon>Chlorophyceae</taxon>
        <taxon>CS clade</taxon>
        <taxon>Sphaeropleales</taxon>
        <taxon>Selenastraceae</taxon>
        <taxon>Raphidocelis</taxon>
    </lineage>
</organism>
<dbReference type="PANTHER" id="PTHR32026">
    <property type="entry name" value="METHYLTRANSFERASE-LIKE PROTEIN 24"/>
    <property type="match status" value="1"/>
</dbReference>
<proteinExistence type="predicted"/>
<comment type="caution">
    <text evidence="3">The sequence shown here is derived from an EMBL/GenBank/DDBJ whole genome shotgun (WGS) entry which is preliminary data.</text>
</comment>
<gene>
    <name evidence="3" type="ORF">Rsub_13104</name>
</gene>
<feature type="chain" id="PRO_5015874372" description="Methyltransferase domain-containing protein" evidence="1">
    <location>
        <begin position="22"/>
        <end position="413"/>
    </location>
</feature>
<keyword evidence="1" id="KW-0732">Signal</keyword>
<reference evidence="3 4" key="1">
    <citation type="journal article" date="2018" name="Sci. Rep.">
        <title>Raphidocelis subcapitata (=Pseudokirchneriella subcapitata) provides an insight into genome evolution and environmental adaptations in the Sphaeropleales.</title>
        <authorList>
            <person name="Suzuki S."/>
            <person name="Yamaguchi H."/>
            <person name="Nakajima N."/>
            <person name="Kawachi M."/>
        </authorList>
    </citation>
    <scope>NUCLEOTIDE SEQUENCE [LARGE SCALE GENOMIC DNA]</scope>
    <source>
        <strain evidence="3 4">NIES-35</strain>
    </source>
</reference>
<accession>A0A2V0PQ69</accession>
<dbReference type="SUPFAM" id="SSF53335">
    <property type="entry name" value="S-adenosyl-L-methionine-dependent methyltransferases"/>
    <property type="match status" value="1"/>
</dbReference>
<evidence type="ECO:0000313" key="3">
    <source>
        <dbReference type="EMBL" id="GBG00334.1"/>
    </source>
</evidence>
<dbReference type="InParanoid" id="A0A2V0PQ69"/>
<evidence type="ECO:0000313" key="4">
    <source>
        <dbReference type="Proteomes" id="UP000247498"/>
    </source>
</evidence>
<protein>
    <recommendedName>
        <fullName evidence="2">Methyltransferase domain-containing protein</fullName>
    </recommendedName>
</protein>
<dbReference type="PANTHER" id="PTHR32026:SF10">
    <property type="entry name" value="METHYLTRANSFERASE-LIKE PROTEIN 24-RELATED"/>
    <property type="match status" value="1"/>
</dbReference>
<dbReference type="InterPro" id="IPR026913">
    <property type="entry name" value="METTL24"/>
</dbReference>
<evidence type="ECO:0000259" key="2">
    <source>
        <dbReference type="Pfam" id="PF13383"/>
    </source>
</evidence>
<dbReference type="STRING" id="307507.A0A2V0PQ69"/>
<name>A0A2V0PQ69_9CHLO</name>
<feature type="domain" description="Methyltransferase" evidence="2">
    <location>
        <begin position="75"/>
        <end position="268"/>
    </location>
</feature>
<dbReference type="Gene3D" id="3.40.50.150">
    <property type="entry name" value="Vaccinia Virus protein VP39"/>
    <property type="match status" value="1"/>
</dbReference>
<feature type="signal peptide" evidence="1">
    <location>
        <begin position="1"/>
        <end position="21"/>
    </location>
</feature>
<dbReference type="Proteomes" id="UP000247498">
    <property type="component" value="Unassembled WGS sequence"/>
</dbReference>
<dbReference type="InterPro" id="IPR029063">
    <property type="entry name" value="SAM-dependent_MTases_sf"/>
</dbReference>
<evidence type="ECO:0000256" key="1">
    <source>
        <dbReference type="SAM" id="SignalP"/>
    </source>
</evidence>